<evidence type="ECO:0000313" key="2">
    <source>
        <dbReference type="Proteomes" id="UP000621510"/>
    </source>
</evidence>
<dbReference type="EMBL" id="JAERRG010000001">
    <property type="protein sequence ID" value="MBL1110837.1"/>
    <property type="molecule type" value="Genomic_DNA"/>
</dbReference>
<dbReference type="InterPro" id="IPR035959">
    <property type="entry name" value="RutC-like_sf"/>
</dbReference>
<evidence type="ECO:0008006" key="3">
    <source>
        <dbReference type="Google" id="ProtNLM"/>
    </source>
</evidence>
<accession>A0ABS1PEN6</accession>
<dbReference type="Pfam" id="PF01042">
    <property type="entry name" value="Ribonuc_L-PSP"/>
    <property type="match status" value="1"/>
</dbReference>
<dbReference type="InterPro" id="IPR006175">
    <property type="entry name" value="YjgF/YER057c/UK114"/>
</dbReference>
<sequence length="136" mass="14940">MKKHTVIPLNPPTLADPAGHFDRAVRIGDWVFVSGTSALTNLSGPLADRVLPDSFLEQANTTFDNIEKVLEHAGGSLADVYEIRVILNDRGNFGPLNDIFHERFPDRGFIGHGYVAEFLAPGMLIEVEAHAYLPSE</sequence>
<dbReference type="SUPFAM" id="SSF55298">
    <property type="entry name" value="YjgF-like"/>
    <property type="match status" value="1"/>
</dbReference>
<dbReference type="RefSeq" id="WP_201846248.1">
    <property type="nucleotide sequence ID" value="NZ_JAERRG010000001.1"/>
</dbReference>
<protein>
    <recommendedName>
        <fullName evidence="3">RidA family protein</fullName>
    </recommendedName>
</protein>
<organism evidence="1 2">
    <name type="scientific">Streptomyces endocoffeicus</name>
    <dbReference type="NCBI Taxonomy" id="2898945"/>
    <lineage>
        <taxon>Bacteria</taxon>
        <taxon>Bacillati</taxon>
        <taxon>Actinomycetota</taxon>
        <taxon>Actinomycetes</taxon>
        <taxon>Kitasatosporales</taxon>
        <taxon>Streptomycetaceae</taxon>
        <taxon>Streptomyces</taxon>
    </lineage>
</organism>
<proteinExistence type="predicted"/>
<dbReference type="Gene3D" id="3.30.1330.40">
    <property type="entry name" value="RutC-like"/>
    <property type="match status" value="1"/>
</dbReference>
<comment type="caution">
    <text evidence="1">The sequence shown here is derived from an EMBL/GenBank/DDBJ whole genome shotgun (WGS) entry which is preliminary data.</text>
</comment>
<dbReference type="Proteomes" id="UP000621510">
    <property type="component" value="Unassembled WGS sequence"/>
</dbReference>
<evidence type="ECO:0000313" key="1">
    <source>
        <dbReference type="EMBL" id="MBL1110837.1"/>
    </source>
</evidence>
<gene>
    <name evidence="1" type="ORF">JK364_00170</name>
</gene>
<name>A0ABS1PEN6_9ACTN</name>
<reference evidence="1 2" key="1">
    <citation type="submission" date="2021-01" db="EMBL/GenBank/DDBJ databases">
        <title>WGS of actinomycetes isolated from Thailand.</title>
        <authorList>
            <person name="Thawai C."/>
        </authorList>
    </citation>
    <scope>NUCLEOTIDE SEQUENCE [LARGE SCALE GENOMIC DNA]</scope>
    <source>
        <strain evidence="1 2">CA3R110</strain>
    </source>
</reference>
<dbReference type="PANTHER" id="PTHR43857:SF1">
    <property type="entry name" value="YJGH FAMILY PROTEIN"/>
    <property type="match status" value="1"/>
</dbReference>
<keyword evidence="2" id="KW-1185">Reference proteome</keyword>
<dbReference type="PANTHER" id="PTHR43857">
    <property type="entry name" value="BLR7761 PROTEIN"/>
    <property type="match status" value="1"/>
</dbReference>